<organism evidence="2 3">
    <name type="scientific">Suillus plorans</name>
    <dbReference type="NCBI Taxonomy" id="116603"/>
    <lineage>
        <taxon>Eukaryota</taxon>
        <taxon>Fungi</taxon>
        <taxon>Dikarya</taxon>
        <taxon>Basidiomycota</taxon>
        <taxon>Agaricomycotina</taxon>
        <taxon>Agaricomycetes</taxon>
        <taxon>Agaricomycetidae</taxon>
        <taxon>Boletales</taxon>
        <taxon>Suillineae</taxon>
        <taxon>Suillaceae</taxon>
        <taxon>Suillus</taxon>
    </lineage>
</organism>
<sequence length="150" mass="16965">MVRMRKNDVDSSASFDNTIKLWDCESHQLLAFFNVQDLLRLILSPDSRQLAYTTITKDDCKPSVSLKSDTTRRPPTGHRRAPISTLSVSQRLPPKTVLQQPTFLCLRKLLRFPCTNASQSGRKDQFHDPLDSSSDKGKKKARESKQGTSC</sequence>
<feature type="region of interest" description="Disordered" evidence="1">
    <location>
        <begin position="117"/>
        <end position="150"/>
    </location>
</feature>
<protein>
    <submittedName>
        <fullName evidence="2">Uncharacterized protein</fullName>
    </submittedName>
</protein>
<dbReference type="Proteomes" id="UP000719766">
    <property type="component" value="Unassembled WGS sequence"/>
</dbReference>
<dbReference type="InterPro" id="IPR015943">
    <property type="entry name" value="WD40/YVTN_repeat-like_dom_sf"/>
</dbReference>
<comment type="caution">
    <text evidence="2">The sequence shown here is derived from an EMBL/GenBank/DDBJ whole genome shotgun (WGS) entry which is preliminary data.</text>
</comment>
<dbReference type="OrthoDB" id="2691740at2759"/>
<evidence type="ECO:0000313" key="3">
    <source>
        <dbReference type="Proteomes" id="UP000719766"/>
    </source>
</evidence>
<reference evidence="2" key="1">
    <citation type="journal article" date="2020" name="New Phytol.">
        <title>Comparative genomics reveals dynamic genome evolution in host specialist ectomycorrhizal fungi.</title>
        <authorList>
            <person name="Lofgren L.A."/>
            <person name="Nguyen N.H."/>
            <person name="Vilgalys R."/>
            <person name="Ruytinx J."/>
            <person name="Liao H.L."/>
            <person name="Branco S."/>
            <person name="Kuo A."/>
            <person name="LaButti K."/>
            <person name="Lipzen A."/>
            <person name="Andreopoulos W."/>
            <person name="Pangilinan J."/>
            <person name="Riley R."/>
            <person name="Hundley H."/>
            <person name="Na H."/>
            <person name="Barry K."/>
            <person name="Grigoriev I.V."/>
            <person name="Stajich J.E."/>
            <person name="Kennedy P.G."/>
        </authorList>
    </citation>
    <scope>NUCLEOTIDE SEQUENCE</scope>
    <source>
        <strain evidence="2">S12</strain>
    </source>
</reference>
<name>A0A9P7AR87_9AGAM</name>
<keyword evidence="3" id="KW-1185">Reference proteome</keyword>
<dbReference type="GeneID" id="64604321"/>
<proteinExistence type="predicted"/>
<feature type="compositionally biased region" description="Basic and acidic residues" evidence="1">
    <location>
        <begin position="121"/>
        <end position="136"/>
    </location>
</feature>
<feature type="region of interest" description="Disordered" evidence="1">
    <location>
        <begin position="63"/>
        <end position="86"/>
    </location>
</feature>
<accession>A0A9P7AR87</accession>
<dbReference type="RefSeq" id="XP_041160793.1">
    <property type="nucleotide sequence ID" value="XM_041310557.1"/>
</dbReference>
<dbReference type="Gene3D" id="2.130.10.10">
    <property type="entry name" value="YVTN repeat-like/Quinoprotein amine dehydrogenase"/>
    <property type="match status" value="1"/>
</dbReference>
<dbReference type="EMBL" id="JABBWE010000025">
    <property type="protein sequence ID" value="KAG1794682.1"/>
    <property type="molecule type" value="Genomic_DNA"/>
</dbReference>
<gene>
    <name evidence="2" type="ORF">HD556DRAFT_423523</name>
</gene>
<dbReference type="AlphaFoldDB" id="A0A9P7AR87"/>
<evidence type="ECO:0000313" key="2">
    <source>
        <dbReference type="EMBL" id="KAG1794682.1"/>
    </source>
</evidence>
<evidence type="ECO:0000256" key="1">
    <source>
        <dbReference type="SAM" id="MobiDB-lite"/>
    </source>
</evidence>